<dbReference type="EMBL" id="QKNY01000005">
    <property type="protein sequence ID" value="RJX44121.1"/>
    <property type="molecule type" value="Genomic_DNA"/>
</dbReference>
<dbReference type="SUPFAM" id="SSF56112">
    <property type="entry name" value="Protein kinase-like (PK-like)"/>
    <property type="match status" value="1"/>
</dbReference>
<evidence type="ECO:0000256" key="3">
    <source>
        <dbReference type="ARBA" id="ARBA00022777"/>
    </source>
</evidence>
<name>A0A3A6PQR7_9EURY</name>
<dbReference type="Gene3D" id="3.30.200.20">
    <property type="entry name" value="Phosphorylase Kinase, domain 1"/>
    <property type="match status" value="1"/>
</dbReference>
<evidence type="ECO:0000256" key="4">
    <source>
        <dbReference type="ARBA" id="ARBA00022840"/>
    </source>
</evidence>
<dbReference type="InterPro" id="IPR008271">
    <property type="entry name" value="Ser/Thr_kinase_AS"/>
</dbReference>
<dbReference type="CDD" id="cd14014">
    <property type="entry name" value="STKc_PknB_like"/>
    <property type="match status" value="1"/>
</dbReference>
<keyword evidence="2" id="KW-0547">Nucleotide-binding</keyword>
<feature type="compositionally biased region" description="Basic and acidic residues" evidence="5">
    <location>
        <begin position="368"/>
        <end position="383"/>
    </location>
</feature>
<reference evidence="7 8" key="1">
    <citation type="submission" date="2018-06" db="EMBL/GenBank/DDBJ databases">
        <title>Halonotius sp. F13-13 a new haloarchaeeon isolated from a solar saltern from Isla Cristina, Huelva, Spain.</title>
        <authorList>
            <person name="Duran-Viseras A."/>
            <person name="Sanchez-Porro C."/>
            <person name="Ventosa A."/>
        </authorList>
    </citation>
    <scope>NUCLEOTIDE SEQUENCE [LARGE SCALE GENOMIC DNA]</scope>
    <source>
        <strain evidence="7 8">F13-13</strain>
    </source>
</reference>
<evidence type="ECO:0000256" key="2">
    <source>
        <dbReference type="ARBA" id="ARBA00022741"/>
    </source>
</evidence>
<dbReference type="PROSITE" id="PS50011">
    <property type="entry name" value="PROTEIN_KINASE_DOM"/>
    <property type="match status" value="1"/>
</dbReference>
<dbReference type="PANTHER" id="PTHR43289">
    <property type="entry name" value="MITOGEN-ACTIVATED PROTEIN KINASE KINASE KINASE 20-RELATED"/>
    <property type="match status" value="1"/>
</dbReference>
<feature type="domain" description="Protein kinase" evidence="6">
    <location>
        <begin position="32"/>
        <end position="292"/>
    </location>
</feature>
<evidence type="ECO:0000313" key="8">
    <source>
        <dbReference type="Proteomes" id="UP000276588"/>
    </source>
</evidence>
<keyword evidence="4" id="KW-0067">ATP-binding</keyword>
<sequence length="399" mass="45022">MYTNMTLPPDVHPKIPQWIPTGPNTTVSLSELKKKELIAANSDTDILRMYTDYLDDDIVVKQPSGNKTVSEDIFKKFENEAEICSALDHDHIVELVDWGKQPFPWIGFEHMDGGSLSDRIESISHLEGLWISVSVADAVWEAHTTGIAHLDIKPDNILFRRLSNDVWDVPKIGDWGVSKCLFDTAQDSNALSPRYAAPEQFEPEEYESPDNITDIYQLGTVVYEILTAKKIFTGKSVEVMYKHTSKSPTPPTKVDPTLPAAVDEVLATALSTRRKERYESMLDFRRDLESLFHTVAHDQSPTLICGRGNTDTTTDHRESELETVESEVGAEFNDVTANNLGNFGNNTENTTLWNENADILEQLDSWAESERKKEVPWQYRDDPPGMNPKTSSEDENSDK</sequence>
<organism evidence="7 8">
    <name type="scientific">Halonotius aquaticus</name>
    <dbReference type="NCBI Taxonomy" id="2216978"/>
    <lineage>
        <taxon>Archaea</taxon>
        <taxon>Methanobacteriati</taxon>
        <taxon>Methanobacteriota</taxon>
        <taxon>Stenosarchaea group</taxon>
        <taxon>Halobacteria</taxon>
        <taxon>Halobacteriales</taxon>
        <taxon>Haloferacaceae</taxon>
        <taxon>Halonotius</taxon>
    </lineage>
</organism>
<dbReference type="SMART" id="SM00220">
    <property type="entry name" value="S_TKc"/>
    <property type="match status" value="1"/>
</dbReference>
<keyword evidence="3" id="KW-0418">Kinase</keyword>
<dbReference type="Proteomes" id="UP000276588">
    <property type="component" value="Unassembled WGS sequence"/>
</dbReference>
<evidence type="ECO:0000256" key="1">
    <source>
        <dbReference type="ARBA" id="ARBA00022679"/>
    </source>
</evidence>
<evidence type="ECO:0000313" key="7">
    <source>
        <dbReference type="EMBL" id="RJX44121.1"/>
    </source>
</evidence>
<comment type="caution">
    <text evidence="7">The sequence shown here is derived from an EMBL/GenBank/DDBJ whole genome shotgun (WGS) entry which is preliminary data.</text>
</comment>
<evidence type="ECO:0000256" key="5">
    <source>
        <dbReference type="SAM" id="MobiDB-lite"/>
    </source>
</evidence>
<dbReference type="PROSITE" id="PS00108">
    <property type="entry name" value="PROTEIN_KINASE_ST"/>
    <property type="match status" value="1"/>
</dbReference>
<dbReference type="PANTHER" id="PTHR43289:SF6">
    <property type="entry name" value="SERINE_THREONINE-PROTEIN KINASE NEKL-3"/>
    <property type="match status" value="1"/>
</dbReference>
<dbReference type="InterPro" id="IPR000719">
    <property type="entry name" value="Prot_kinase_dom"/>
</dbReference>
<gene>
    <name evidence="7" type="ORF">DM826_03335</name>
</gene>
<evidence type="ECO:0000259" key="6">
    <source>
        <dbReference type="PROSITE" id="PS50011"/>
    </source>
</evidence>
<proteinExistence type="predicted"/>
<keyword evidence="8" id="KW-1185">Reference proteome</keyword>
<feature type="region of interest" description="Disordered" evidence="5">
    <location>
        <begin position="365"/>
        <end position="399"/>
    </location>
</feature>
<dbReference type="InterPro" id="IPR011009">
    <property type="entry name" value="Kinase-like_dom_sf"/>
</dbReference>
<dbReference type="Gene3D" id="1.10.510.10">
    <property type="entry name" value="Transferase(Phosphotransferase) domain 1"/>
    <property type="match status" value="1"/>
</dbReference>
<accession>A0A3A6PQR7</accession>
<keyword evidence="1" id="KW-0808">Transferase</keyword>
<dbReference type="Pfam" id="PF00069">
    <property type="entry name" value="Pkinase"/>
    <property type="match status" value="1"/>
</dbReference>
<dbReference type="GO" id="GO:0005524">
    <property type="term" value="F:ATP binding"/>
    <property type="evidence" value="ECO:0007669"/>
    <property type="project" value="UniProtKB-KW"/>
</dbReference>
<dbReference type="GO" id="GO:0004674">
    <property type="term" value="F:protein serine/threonine kinase activity"/>
    <property type="evidence" value="ECO:0007669"/>
    <property type="project" value="TreeGrafter"/>
</dbReference>
<dbReference type="AlphaFoldDB" id="A0A3A6PQR7"/>
<protein>
    <recommendedName>
        <fullName evidence="6">Protein kinase domain-containing protein</fullName>
    </recommendedName>
</protein>